<name>A0A5S9IPJ7_UABAM</name>
<sequence length="1056" mass="122020">MKISPGEIVAKKYKIEKKIGEGATGVVYLAQDEILSKPAAIKFLRREYSLNVAQRKRFLNEARVASHFIHESIVAIREVSEWRGHLYIVMDYHQGQTLKELMQEKMLSKDEIYEISEQLLRCLCDAHKKNIIHRDIKPSNIIVYYNTNNRLRIKILDFGLASCEEYQNNISGGTLNYVSPEQLLDDPVDHRSDLYSVAVCVYEMYTGVLPVSGSTANEFVYNLLDTQKHIRQNPKRVLPSGLRKVILKGLASDPDARYQNADHFWKEIKSKLKFSYDIVTEKIIAVAGILLVLWCVSLLWNKYTVHSNYTSLLEQAVASYNEKNWAKAIEFAQQVQKVKPCYQAKEIIINSTYTQIKNDLLTGKTDMEFPQEFDQKTRDILTQYARFYHATQQVNKQVSTENYQRATSIIKKYQGWKNHEQLLQKQLQRIQVQFYMQKLHKAIEDNDAVDAKKWYDKLQNQFTPKQKKQLRDKIYNLNEKNDYKEAMREGEYWKAIRIAQKKLPLWQTSYEMAKNALTKKLQNCIVVSPRTGKILSKRLTTVEVRIPPHISSQYLRVNGAQLKYEGNVFSTEVILPQGLQKIRLEYQRGTYKQLVHQITVNVDIVPPKLQITKHFIEENSRNIVIEGTAEEDSRVDTIFYGDYEAQPLNASFTKWQISFPLGLQEESVSLTARDIAGNTSVYDYSFTTDKKAPELYIEFPKENEKLYHNKITVKGIVIDDSKIKEITVMSQKVSTFKKDKWYISIKLPTDIKSKTTTIPVVVQDIWGNVREQKITVVAEYLKWHDISIYKKLNLFTDKIWGLCYDHEGKYLVSAGNGKKVIWNTQNYKPISRRATSIVTSEYLKISPAIRFTASLFADITGTSTPDFFHHSQVGGVWRVTHSDLYDRDLGDLIRFFDRHISCMALSPNGRYLAMGHHSGNLRIIDLHRRRYVLHSNVHNGVIMSLCYSPDGKWLASGGGDYYVKLWEIPKFHRKKLRQRHSLLGHKMSVTALAFSHNNAVLASGSKDKKVALWDVEKGEMITKLSGHTAHIESISFSPVEMTLCTASSQGEMFIWK</sequence>
<dbReference type="KEGG" id="uam:UABAM_04111"/>
<dbReference type="SMART" id="SM00320">
    <property type="entry name" value="WD40"/>
    <property type="match status" value="5"/>
</dbReference>
<keyword evidence="10" id="KW-0723">Serine/threonine-protein kinase</keyword>
<keyword evidence="6 8" id="KW-0067">ATP-binding</keyword>
<dbReference type="PROSITE" id="PS00678">
    <property type="entry name" value="WD_REPEATS_1"/>
    <property type="match status" value="2"/>
</dbReference>
<protein>
    <submittedName>
        <fullName evidence="10">Serine/threonine protein kinase</fullName>
    </submittedName>
</protein>
<dbReference type="InterPro" id="IPR017441">
    <property type="entry name" value="Protein_kinase_ATP_BS"/>
</dbReference>
<dbReference type="Pfam" id="PF00400">
    <property type="entry name" value="WD40"/>
    <property type="match status" value="4"/>
</dbReference>
<evidence type="ECO:0000256" key="8">
    <source>
        <dbReference type="PROSITE-ProRule" id="PRU10141"/>
    </source>
</evidence>
<feature type="repeat" description="WD" evidence="7">
    <location>
        <begin position="1024"/>
        <end position="1056"/>
    </location>
</feature>
<evidence type="ECO:0000256" key="6">
    <source>
        <dbReference type="ARBA" id="ARBA00022840"/>
    </source>
</evidence>
<keyword evidence="3" id="KW-0677">Repeat</keyword>
<dbReference type="SUPFAM" id="SSF50978">
    <property type="entry name" value="WD40 repeat-like"/>
    <property type="match status" value="1"/>
</dbReference>
<dbReference type="InterPro" id="IPR000719">
    <property type="entry name" value="Prot_kinase_dom"/>
</dbReference>
<evidence type="ECO:0000256" key="2">
    <source>
        <dbReference type="ARBA" id="ARBA00022679"/>
    </source>
</evidence>
<feature type="domain" description="Protein kinase" evidence="9">
    <location>
        <begin position="13"/>
        <end position="272"/>
    </location>
</feature>
<organism evidence="10 11">
    <name type="scientific">Uabimicrobium amorphum</name>
    <dbReference type="NCBI Taxonomy" id="2596890"/>
    <lineage>
        <taxon>Bacteria</taxon>
        <taxon>Pseudomonadati</taxon>
        <taxon>Planctomycetota</taxon>
        <taxon>Candidatus Uabimicrobiia</taxon>
        <taxon>Candidatus Uabimicrobiales</taxon>
        <taxon>Candidatus Uabimicrobiaceae</taxon>
        <taxon>Candidatus Uabimicrobium</taxon>
    </lineage>
</organism>
<dbReference type="GO" id="GO:0005776">
    <property type="term" value="C:autophagosome"/>
    <property type="evidence" value="ECO:0007669"/>
    <property type="project" value="TreeGrafter"/>
</dbReference>
<dbReference type="EMBL" id="AP019860">
    <property type="protein sequence ID" value="BBM85733.1"/>
    <property type="molecule type" value="Genomic_DNA"/>
</dbReference>
<feature type="repeat" description="WD" evidence="7">
    <location>
        <begin position="982"/>
        <end position="1023"/>
    </location>
</feature>
<dbReference type="GO" id="GO:0034045">
    <property type="term" value="C:phagophore assembly site membrane"/>
    <property type="evidence" value="ECO:0007669"/>
    <property type="project" value="TreeGrafter"/>
</dbReference>
<dbReference type="Gene3D" id="2.130.10.10">
    <property type="entry name" value="YVTN repeat-like/Quinoprotein amine dehydrogenase"/>
    <property type="match status" value="2"/>
</dbReference>
<dbReference type="PROSITE" id="PS50082">
    <property type="entry name" value="WD_REPEATS_2"/>
    <property type="match status" value="3"/>
</dbReference>
<dbReference type="SMART" id="SM00220">
    <property type="entry name" value="S_TKc"/>
    <property type="match status" value="1"/>
</dbReference>
<reference evidence="10 11" key="1">
    <citation type="submission" date="2019-08" db="EMBL/GenBank/DDBJ databases">
        <title>Complete genome sequence of Candidatus Uab amorphum.</title>
        <authorList>
            <person name="Shiratori T."/>
            <person name="Suzuki S."/>
            <person name="Kakizawa Y."/>
            <person name="Ishida K."/>
        </authorList>
    </citation>
    <scope>NUCLEOTIDE SEQUENCE [LARGE SCALE GENOMIC DNA]</scope>
    <source>
        <strain evidence="10 11">SRT547</strain>
    </source>
</reference>
<dbReference type="InterPro" id="IPR011009">
    <property type="entry name" value="Kinase-like_dom_sf"/>
</dbReference>
<feature type="repeat" description="WD" evidence="7">
    <location>
        <begin position="935"/>
        <end position="968"/>
    </location>
</feature>
<evidence type="ECO:0000256" key="5">
    <source>
        <dbReference type="ARBA" id="ARBA00022777"/>
    </source>
</evidence>
<evidence type="ECO:0000313" key="11">
    <source>
        <dbReference type="Proteomes" id="UP000326354"/>
    </source>
</evidence>
<dbReference type="GO" id="GO:0005829">
    <property type="term" value="C:cytosol"/>
    <property type="evidence" value="ECO:0007669"/>
    <property type="project" value="TreeGrafter"/>
</dbReference>
<dbReference type="InterPro" id="IPR019775">
    <property type="entry name" value="WD40_repeat_CS"/>
</dbReference>
<proteinExistence type="predicted"/>
<dbReference type="AlphaFoldDB" id="A0A5S9IPJ7"/>
<evidence type="ECO:0000313" key="10">
    <source>
        <dbReference type="EMBL" id="BBM85733.1"/>
    </source>
</evidence>
<dbReference type="PROSITE" id="PS00107">
    <property type="entry name" value="PROTEIN_KINASE_ATP"/>
    <property type="match status" value="1"/>
</dbReference>
<keyword evidence="2" id="KW-0808">Transferase</keyword>
<dbReference type="Pfam" id="PF00069">
    <property type="entry name" value="Pkinase"/>
    <property type="match status" value="1"/>
</dbReference>
<keyword evidence="1 7" id="KW-0853">WD repeat</keyword>
<gene>
    <name evidence="10" type="ORF">UABAM_04111</name>
</gene>
<dbReference type="PROSITE" id="PS00108">
    <property type="entry name" value="PROTEIN_KINASE_ST"/>
    <property type="match status" value="1"/>
</dbReference>
<dbReference type="CDD" id="cd14014">
    <property type="entry name" value="STKc_PknB_like"/>
    <property type="match status" value="1"/>
</dbReference>
<dbReference type="PROSITE" id="PS50011">
    <property type="entry name" value="PROTEIN_KINASE_DOM"/>
    <property type="match status" value="1"/>
</dbReference>
<keyword evidence="11" id="KW-1185">Reference proteome</keyword>
<evidence type="ECO:0000256" key="3">
    <source>
        <dbReference type="ARBA" id="ARBA00022737"/>
    </source>
</evidence>
<dbReference type="Proteomes" id="UP000326354">
    <property type="component" value="Chromosome"/>
</dbReference>
<dbReference type="RefSeq" id="WP_151969823.1">
    <property type="nucleotide sequence ID" value="NZ_AP019860.1"/>
</dbReference>
<dbReference type="GO" id="GO:0005524">
    <property type="term" value="F:ATP binding"/>
    <property type="evidence" value="ECO:0007669"/>
    <property type="project" value="UniProtKB-UniRule"/>
</dbReference>
<dbReference type="SUPFAM" id="SSF56112">
    <property type="entry name" value="Protein kinase-like (PK-like)"/>
    <property type="match status" value="1"/>
</dbReference>
<keyword evidence="5 10" id="KW-0418">Kinase</keyword>
<dbReference type="PANTHER" id="PTHR24348:SF22">
    <property type="entry name" value="NON-SPECIFIC SERINE_THREONINE PROTEIN KINASE"/>
    <property type="match status" value="1"/>
</dbReference>
<dbReference type="GO" id="GO:0042594">
    <property type="term" value="P:response to starvation"/>
    <property type="evidence" value="ECO:0007669"/>
    <property type="project" value="TreeGrafter"/>
</dbReference>
<dbReference type="Gene3D" id="2.60.40.10">
    <property type="entry name" value="Immunoglobulins"/>
    <property type="match status" value="1"/>
</dbReference>
<evidence type="ECO:0000256" key="4">
    <source>
        <dbReference type="ARBA" id="ARBA00022741"/>
    </source>
</evidence>
<dbReference type="PROSITE" id="PS50294">
    <property type="entry name" value="WD_REPEATS_REGION"/>
    <property type="match status" value="3"/>
</dbReference>
<keyword evidence="4 8" id="KW-0547">Nucleotide-binding</keyword>
<dbReference type="Gene3D" id="3.30.200.20">
    <property type="entry name" value="Phosphorylase Kinase, domain 1"/>
    <property type="match status" value="1"/>
</dbReference>
<accession>A0A5S9IPJ7</accession>
<dbReference type="InterPro" id="IPR001680">
    <property type="entry name" value="WD40_rpt"/>
</dbReference>
<dbReference type="Gene3D" id="1.10.510.10">
    <property type="entry name" value="Transferase(Phosphotransferase) domain 1"/>
    <property type="match status" value="1"/>
</dbReference>
<dbReference type="InterPro" id="IPR015943">
    <property type="entry name" value="WD40/YVTN_repeat-like_dom_sf"/>
</dbReference>
<dbReference type="OrthoDB" id="500858at2"/>
<dbReference type="InterPro" id="IPR045269">
    <property type="entry name" value="Atg1-like"/>
</dbReference>
<dbReference type="PANTHER" id="PTHR24348">
    <property type="entry name" value="SERINE/THREONINE-PROTEIN KINASE UNC-51-RELATED"/>
    <property type="match status" value="1"/>
</dbReference>
<dbReference type="InterPro" id="IPR008271">
    <property type="entry name" value="Ser/Thr_kinase_AS"/>
</dbReference>
<dbReference type="GO" id="GO:0004674">
    <property type="term" value="F:protein serine/threonine kinase activity"/>
    <property type="evidence" value="ECO:0007669"/>
    <property type="project" value="UniProtKB-KW"/>
</dbReference>
<feature type="binding site" evidence="8">
    <location>
        <position position="42"/>
    </location>
    <ligand>
        <name>ATP</name>
        <dbReference type="ChEBI" id="CHEBI:30616"/>
    </ligand>
</feature>
<evidence type="ECO:0000259" key="9">
    <source>
        <dbReference type="PROSITE" id="PS50011"/>
    </source>
</evidence>
<evidence type="ECO:0000256" key="7">
    <source>
        <dbReference type="PROSITE-ProRule" id="PRU00221"/>
    </source>
</evidence>
<dbReference type="InterPro" id="IPR036322">
    <property type="entry name" value="WD40_repeat_dom_sf"/>
</dbReference>
<evidence type="ECO:0000256" key="1">
    <source>
        <dbReference type="ARBA" id="ARBA00022574"/>
    </source>
</evidence>
<dbReference type="InterPro" id="IPR013783">
    <property type="entry name" value="Ig-like_fold"/>
</dbReference>